<sequence length="141" mass="15853">MADRATSQARQQPDSSAAAQQHQPHAASPPAQDASTTTLRRAGRETDDSDDEDGDDNPRPTKRCLRSDGPAEESLPLRPQRLTLQRRGQATDEERQAAAELRAQKALNSTIRKKIRCLERRQVLQTPSAERPAMRDYHMTW</sequence>
<protein>
    <submittedName>
        <fullName evidence="2">Uncharacterized protein</fullName>
    </submittedName>
</protein>
<dbReference type="RefSeq" id="XP_008610546.1">
    <property type="nucleotide sequence ID" value="XM_008612324.1"/>
</dbReference>
<dbReference type="InParanoid" id="T0QD11"/>
<name>T0QD11_SAPDV</name>
<reference evidence="2 3" key="1">
    <citation type="submission" date="2012-04" db="EMBL/GenBank/DDBJ databases">
        <title>The Genome Sequence of Saprolegnia declina VS20.</title>
        <authorList>
            <consortium name="The Broad Institute Genome Sequencing Platform"/>
            <person name="Russ C."/>
            <person name="Nusbaum C."/>
            <person name="Tyler B."/>
            <person name="van West P."/>
            <person name="Dieguez-Uribeondo J."/>
            <person name="de Bruijn I."/>
            <person name="Tripathy S."/>
            <person name="Jiang R."/>
            <person name="Young S.K."/>
            <person name="Zeng Q."/>
            <person name="Gargeya S."/>
            <person name="Fitzgerald M."/>
            <person name="Haas B."/>
            <person name="Abouelleil A."/>
            <person name="Alvarado L."/>
            <person name="Arachchi H.M."/>
            <person name="Berlin A."/>
            <person name="Chapman S.B."/>
            <person name="Goldberg J."/>
            <person name="Griggs A."/>
            <person name="Gujja S."/>
            <person name="Hansen M."/>
            <person name="Howarth C."/>
            <person name="Imamovic A."/>
            <person name="Larimer J."/>
            <person name="McCowen C."/>
            <person name="Montmayeur A."/>
            <person name="Murphy C."/>
            <person name="Neiman D."/>
            <person name="Pearson M."/>
            <person name="Priest M."/>
            <person name="Roberts A."/>
            <person name="Saif S."/>
            <person name="Shea T."/>
            <person name="Sisk P."/>
            <person name="Sykes S."/>
            <person name="Wortman J."/>
            <person name="Nusbaum C."/>
            <person name="Birren B."/>
        </authorList>
    </citation>
    <scope>NUCLEOTIDE SEQUENCE [LARGE SCALE GENOMIC DNA]</scope>
    <source>
        <strain evidence="2 3">VS20</strain>
    </source>
</reference>
<dbReference type="VEuPathDB" id="FungiDB:SDRG_06543"/>
<keyword evidence="3" id="KW-1185">Reference proteome</keyword>
<evidence type="ECO:0000313" key="3">
    <source>
        <dbReference type="Proteomes" id="UP000030762"/>
    </source>
</evidence>
<feature type="compositionally biased region" description="Low complexity" evidence="1">
    <location>
        <begin position="7"/>
        <end position="35"/>
    </location>
</feature>
<dbReference type="Proteomes" id="UP000030762">
    <property type="component" value="Unassembled WGS sequence"/>
</dbReference>
<dbReference type="OMA" id="RNDDGMA"/>
<evidence type="ECO:0000313" key="2">
    <source>
        <dbReference type="EMBL" id="EQC35784.1"/>
    </source>
</evidence>
<organism evidence="2 3">
    <name type="scientific">Saprolegnia diclina (strain VS20)</name>
    <dbReference type="NCBI Taxonomy" id="1156394"/>
    <lineage>
        <taxon>Eukaryota</taxon>
        <taxon>Sar</taxon>
        <taxon>Stramenopiles</taxon>
        <taxon>Oomycota</taxon>
        <taxon>Saprolegniomycetes</taxon>
        <taxon>Saprolegniales</taxon>
        <taxon>Saprolegniaceae</taxon>
        <taxon>Saprolegnia</taxon>
    </lineage>
</organism>
<dbReference type="GeneID" id="19947270"/>
<evidence type="ECO:0000256" key="1">
    <source>
        <dbReference type="SAM" id="MobiDB-lite"/>
    </source>
</evidence>
<accession>T0QD11</accession>
<gene>
    <name evidence="2" type="ORF">SDRG_06543</name>
</gene>
<dbReference type="AlphaFoldDB" id="T0QD11"/>
<dbReference type="EMBL" id="JH767149">
    <property type="protein sequence ID" value="EQC35784.1"/>
    <property type="molecule type" value="Genomic_DNA"/>
</dbReference>
<feature type="compositionally biased region" description="Low complexity" evidence="1">
    <location>
        <begin position="76"/>
        <end position="87"/>
    </location>
</feature>
<proteinExistence type="predicted"/>
<feature type="region of interest" description="Disordered" evidence="1">
    <location>
        <begin position="1"/>
        <end position="97"/>
    </location>
</feature>